<evidence type="ECO:0000256" key="9">
    <source>
        <dbReference type="ARBA" id="ARBA00023136"/>
    </source>
</evidence>
<sequence>MTCASCSNTITSALLDLDGVSDVAIDLIGNSGAVTVVSRSLVDKVVEAVEDCGYTAEVDDVRPLHPSPSKQPKASATTQPLRQRPTVGPRTIALRVEGMYCAHCPPRVMASLQRYVDQGELTIVKPLTAGVDPIIEVSYTPSAPHFTIRDIISAISHAKDSDSTFTVSVYKPPTLEERSRVMHAREQRSLLQRLAFAVIVAIPTFIIGVVYMSLVPKTNETRMWFMSPMWAGNASRVEWALFFLSTPVYVYSAGTFHRRALKELRALWRPGSKVPVWKRFVRFGSMNLLISAGTSVAYFASIALLALAASQPRMTMGEGDVTTYFDSVVFLAMFLLIGRYMEAYSKGRTADAITALGKLRPSTALLVAPVDAVSPPSTPVTRGSTADVEKATPGSEELVAGKGMKVQTINTDLLEVGDVVRVLSGSTPPADGTIVASSGAGAEVQAIFDESSLTGESKPVNKTAGDQVYLGTINRGRVVDVRVDAVGGESMLDHIVSVVREGHTKRAPIERVADHITAYFVPVVTLLAILTWAIWLGLGLSGALPADYLDVDVGGWPVWSLEFAIAVFVVACPCGIGLAAPTALLVGSGLAARFGILARGGGEAFQETAQLDLIAFDKTGTITEGGEPKVTDTDFASDHGLTREQVLGVVLEMESMSGHPLALALQRFCRENGAASISGSQHEETPGRGLGATFERLGYDAAIGNEAWMAAHNAHLDGRMHNVLDGWKAQGKSVVLLALSPRQGASRFEGVAAFAIADPVRPEAAPVLECLQTQGISVWMISGDNETTAKAVAKVVGIPSTNVIAGVLPHEKADKIRWLQQVGQKRPVNGWLRLFKKRSTVNERCVVGFVGDGINDAPALAAADVGIAIGSGSDVAISSASFVLVSSNLKALLVLCDLSRKVFRRVKLNFLWALMYNMAALPIAAGVVYPAGHARLDPVWASLAMALSSVSVVCSSLLLKLYREPRLKM</sequence>
<feature type="region of interest" description="Disordered" evidence="11">
    <location>
        <begin position="59"/>
        <end position="83"/>
    </location>
</feature>
<evidence type="ECO:0000256" key="7">
    <source>
        <dbReference type="ARBA" id="ARBA00022967"/>
    </source>
</evidence>
<dbReference type="NCBIfam" id="TIGR01494">
    <property type="entry name" value="ATPase_P-type"/>
    <property type="match status" value="2"/>
</dbReference>
<dbReference type="SUPFAM" id="SSF55008">
    <property type="entry name" value="HMA, heavy metal-associated domain"/>
    <property type="match status" value="1"/>
</dbReference>
<dbReference type="SFLD" id="SFLDF00027">
    <property type="entry name" value="p-type_atpase"/>
    <property type="match status" value="1"/>
</dbReference>
<evidence type="ECO:0000256" key="4">
    <source>
        <dbReference type="ARBA" id="ARBA00022723"/>
    </source>
</evidence>
<feature type="transmembrane region" description="Helical" evidence="10">
    <location>
        <begin position="938"/>
        <end position="959"/>
    </location>
</feature>
<dbReference type="SUPFAM" id="SSF81653">
    <property type="entry name" value="Calcium ATPase, transduction domain A"/>
    <property type="match status" value="1"/>
</dbReference>
<evidence type="ECO:0000313" key="14">
    <source>
        <dbReference type="Proteomes" id="UP000077266"/>
    </source>
</evidence>
<keyword evidence="5 10" id="KW-0547">Nucleotide-binding</keyword>
<evidence type="ECO:0000259" key="12">
    <source>
        <dbReference type="PROSITE" id="PS50846"/>
    </source>
</evidence>
<dbReference type="SUPFAM" id="SSF81665">
    <property type="entry name" value="Calcium ATPase, transmembrane domain M"/>
    <property type="match status" value="1"/>
</dbReference>
<dbReference type="Pfam" id="PF00403">
    <property type="entry name" value="HMA"/>
    <property type="match status" value="1"/>
</dbReference>
<dbReference type="InterPro" id="IPR006121">
    <property type="entry name" value="HMA_dom"/>
</dbReference>
<dbReference type="PANTHER" id="PTHR43520:SF32">
    <property type="entry name" value="COPPER RESISTANCE P-TYPE ATPASE (EUROFUNG)"/>
    <property type="match status" value="1"/>
</dbReference>
<dbReference type="InterPro" id="IPR008250">
    <property type="entry name" value="ATPase_P-typ_transduc_dom_A_sf"/>
</dbReference>
<dbReference type="InterPro" id="IPR036163">
    <property type="entry name" value="HMA_dom_sf"/>
</dbReference>
<dbReference type="Gene3D" id="3.30.70.100">
    <property type="match status" value="1"/>
</dbReference>
<evidence type="ECO:0000256" key="8">
    <source>
        <dbReference type="ARBA" id="ARBA00022989"/>
    </source>
</evidence>
<dbReference type="Gene3D" id="3.40.50.1000">
    <property type="entry name" value="HAD superfamily/HAD-like"/>
    <property type="match status" value="1"/>
</dbReference>
<dbReference type="AlphaFoldDB" id="A0A165PY95"/>
<dbReference type="SFLD" id="SFLDG00002">
    <property type="entry name" value="C1.7:_P-type_atpase_like"/>
    <property type="match status" value="1"/>
</dbReference>
<dbReference type="GO" id="GO:0043682">
    <property type="term" value="F:P-type divalent copper transporter activity"/>
    <property type="evidence" value="ECO:0007669"/>
    <property type="project" value="TreeGrafter"/>
</dbReference>
<feature type="transmembrane region" description="Helical" evidence="10">
    <location>
        <begin position="194"/>
        <end position="214"/>
    </location>
</feature>
<comment type="subcellular location">
    <subcellularLocation>
        <location evidence="1">Membrane</location>
        <topology evidence="1">Multi-pass membrane protein</topology>
    </subcellularLocation>
</comment>
<keyword evidence="3 10" id="KW-0812">Transmembrane</keyword>
<evidence type="ECO:0000256" key="11">
    <source>
        <dbReference type="SAM" id="MobiDB-lite"/>
    </source>
</evidence>
<dbReference type="InterPro" id="IPR023299">
    <property type="entry name" value="ATPase_P-typ_cyto_dom_N"/>
</dbReference>
<dbReference type="OrthoDB" id="432719at2759"/>
<evidence type="ECO:0000256" key="2">
    <source>
        <dbReference type="ARBA" id="ARBA00006024"/>
    </source>
</evidence>
<feature type="transmembrane region" description="Helical" evidence="10">
    <location>
        <begin position="516"/>
        <end position="538"/>
    </location>
</feature>
<feature type="domain" description="HMA" evidence="12">
    <location>
        <begin position="1"/>
        <end position="57"/>
    </location>
</feature>
<dbReference type="EMBL" id="KV425886">
    <property type="protein sequence ID" value="KZW02827.1"/>
    <property type="molecule type" value="Genomic_DNA"/>
</dbReference>
<evidence type="ECO:0000256" key="6">
    <source>
        <dbReference type="ARBA" id="ARBA00022840"/>
    </source>
</evidence>
<dbReference type="Pfam" id="PF00702">
    <property type="entry name" value="Hydrolase"/>
    <property type="match status" value="1"/>
</dbReference>
<evidence type="ECO:0000256" key="1">
    <source>
        <dbReference type="ARBA" id="ARBA00004141"/>
    </source>
</evidence>
<dbReference type="InterPro" id="IPR018303">
    <property type="entry name" value="ATPase_P-typ_P_site"/>
</dbReference>
<feature type="transmembrane region" description="Helical" evidence="10">
    <location>
        <begin position="234"/>
        <end position="252"/>
    </location>
</feature>
<reference evidence="13 14" key="1">
    <citation type="journal article" date="2016" name="Mol. Biol. Evol.">
        <title>Comparative Genomics of Early-Diverging Mushroom-Forming Fungi Provides Insights into the Origins of Lignocellulose Decay Capabilities.</title>
        <authorList>
            <person name="Nagy L.G."/>
            <person name="Riley R."/>
            <person name="Tritt A."/>
            <person name="Adam C."/>
            <person name="Daum C."/>
            <person name="Floudas D."/>
            <person name="Sun H."/>
            <person name="Yadav J.S."/>
            <person name="Pangilinan J."/>
            <person name="Larsson K.H."/>
            <person name="Matsuura K."/>
            <person name="Barry K."/>
            <person name="Labutti K."/>
            <person name="Kuo R."/>
            <person name="Ohm R.A."/>
            <person name="Bhattacharya S.S."/>
            <person name="Shirouzu T."/>
            <person name="Yoshinaga Y."/>
            <person name="Martin F.M."/>
            <person name="Grigoriev I.V."/>
            <person name="Hibbett D.S."/>
        </authorList>
    </citation>
    <scope>NUCLEOTIDE SEQUENCE [LARGE SCALE GENOMIC DNA]</scope>
    <source>
        <strain evidence="13 14">HHB12029</strain>
    </source>
</reference>
<dbReference type="GO" id="GO:0016020">
    <property type="term" value="C:membrane"/>
    <property type="evidence" value="ECO:0007669"/>
    <property type="project" value="UniProtKB-SubCell"/>
</dbReference>
<dbReference type="InterPro" id="IPR027256">
    <property type="entry name" value="P-typ_ATPase_IB"/>
</dbReference>
<dbReference type="PROSITE" id="PS00154">
    <property type="entry name" value="ATPASE_E1_E2"/>
    <property type="match status" value="1"/>
</dbReference>
<dbReference type="CDD" id="cd00371">
    <property type="entry name" value="HMA"/>
    <property type="match status" value="1"/>
</dbReference>
<dbReference type="InterPro" id="IPR001757">
    <property type="entry name" value="P_typ_ATPase"/>
</dbReference>
<keyword evidence="4 10" id="KW-0479">Metal-binding</keyword>
<dbReference type="STRING" id="1314781.A0A165PY95"/>
<keyword evidence="6 10" id="KW-0067">ATP-binding</keyword>
<accession>A0A165PY95</accession>
<dbReference type="Gene3D" id="2.70.150.10">
    <property type="entry name" value="Calcium-transporting ATPase, cytoplasmic transduction domain A"/>
    <property type="match status" value="1"/>
</dbReference>
<dbReference type="Proteomes" id="UP000077266">
    <property type="component" value="Unassembled WGS sequence"/>
</dbReference>
<dbReference type="GO" id="GO:0005524">
    <property type="term" value="F:ATP binding"/>
    <property type="evidence" value="ECO:0007669"/>
    <property type="project" value="UniProtKB-UniRule"/>
</dbReference>
<evidence type="ECO:0000313" key="13">
    <source>
        <dbReference type="EMBL" id="KZW02827.1"/>
    </source>
</evidence>
<evidence type="ECO:0000256" key="5">
    <source>
        <dbReference type="ARBA" id="ARBA00022741"/>
    </source>
</evidence>
<feature type="compositionally biased region" description="Polar residues" evidence="11">
    <location>
        <begin position="68"/>
        <end position="81"/>
    </location>
</feature>
<keyword evidence="8 10" id="KW-1133">Transmembrane helix</keyword>
<dbReference type="PRINTS" id="PR00119">
    <property type="entry name" value="CATATPASE"/>
</dbReference>
<dbReference type="InterPro" id="IPR023214">
    <property type="entry name" value="HAD_sf"/>
</dbReference>
<keyword evidence="7" id="KW-1278">Translocase</keyword>
<evidence type="ECO:0000256" key="3">
    <source>
        <dbReference type="ARBA" id="ARBA00022692"/>
    </source>
</evidence>
<dbReference type="SFLD" id="SFLDS00003">
    <property type="entry name" value="Haloacid_Dehalogenase"/>
    <property type="match status" value="1"/>
</dbReference>
<dbReference type="InterPro" id="IPR036412">
    <property type="entry name" value="HAD-like_sf"/>
</dbReference>
<dbReference type="InParanoid" id="A0A165PY95"/>
<name>A0A165PY95_EXIGL</name>
<comment type="similarity">
    <text evidence="2 10">Belongs to the cation transport ATPase (P-type) (TC 3.A.3) family. Type IB subfamily.</text>
</comment>
<dbReference type="GO" id="GO:0005507">
    <property type="term" value="F:copper ion binding"/>
    <property type="evidence" value="ECO:0007669"/>
    <property type="project" value="TreeGrafter"/>
</dbReference>
<dbReference type="Pfam" id="PF00122">
    <property type="entry name" value="E1-E2_ATPase"/>
    <property type="match status" value="1"/>
</dbReference>
<dbReference type="GO" id="GO:0016887">
    <property type="term" value="F:ATP hydrolysis activity"/>
    <property type="evidence" value="ECO:0007669"/>
    <property type="project" value="InterPro"/>
</dbReference>
<proteinExistence type="inferred from homology"/>
<keyword evidence="9 10" id="KW-0472">Membrane</keyword>
<gene>
    <name evidence="13" type="ORF">EXIGLDRAFT_738135</name>
</gene>
<dbReference type="InterPro" id="IPR059000">
    <property type="entry name" value="ATPase_P-type_domA"/>
</dbReference>
<protein>
    <submittedName>
        <fullName evidence="13">Heavy metal translocatin</fullName>
    </submittedName>
</protein>
<evidence type="ECO:0000256" key="10">
    <source>
        <dbReference type="RuleBase" id="RU362081"/>
    </source>
</evidence>
<organism evidence="13 14">
    <name type="scientific">Exidia glandulosa HHB12029</name>
    <dbReference type="NCBI Taxonomy" id="1314781"/>
    <lineage>
        <taxon>Eukaryota</taxon>
        <taxon>Fungi</taxon>
        <taxon>Dikarya</taxon>
        <taxon>Basidiomycota</taxon>
        <taxon>Agaricomycotina</taxon>
        <taxon>Agaricomycetes</taxon>
        <taxon>Auriculariales</taxon>
        <taxon>Exidiaceae</taxon>
        <taxon>Exidia</taxon>
    </lineage>
</organism>
<dbReference type="GO" id="GO:0055070">
    <property type="term" value="P:copper ion homeostasis"/>
    <property type="evidence" value="ECO:0007669"/>
    <property type="project" value="TreeGrafter"/>
</dbReference>
<keyword evidence="14" id="KW-1185">Reference proteome</keyword>
<dbReference type="Gene3D" id="3.40.1110.10">
    <property type="entry name" value="Calcium-transporting ATPase, cytoplasmic domain N"/>
    <property type="match status" value="1"/>
</dbReference>
<feature type="transmembrane region" description="Helical" evidence="10">
    <location>
        <begin position="910"/>
        <end position="932"/>
    </location>
</feature>
<dbReference type="PANTHER" id="PTHR43520">
    <property type="entry name" value="ATP7, ISOFORM B"/>
    <property type="match status" value="1"/>
</dbReference>
<dbReference type="PROSITE" id="PS50846">
    <property type="entry name" value="HMA_2"/>
    <property type="match status" value="1"/>
</dbReference>
<dbReference type="SUPFAM" id="SSF56784">
    <property type="entry name" value="HAD-like"/>
    <property type="match status" value="1"/>
</dbReference>
<feature type="transmembrane region" description="Helical" evidence="10">
    <location>
        <begin position="558"/>
        <end position="586"/>
    </location>
</feature>
<dbReference type="InterPro" id="IPR044492">
    <property type="entry name" value="P_typ_ATPase_HD_dom"/>
</dbReference>
<feature type="transmembrane region" description="Helical" evidence="10">
    <location>
        <begin position="288"/>
        <end position="309"/>
    </location>
</feature>
<dbReference type="NCBIfam" id="TIGR01525">
    <property type="entry name" value="ATPase-IB_hvy"/>
    <property type="match status" value="1"/>
</dbReference>
<dbReference type="SUPFAM" id="SSF81660">
    <property type="entry name" value="Metal cation-transporting ATPase, ATP-binding domain N"/>
    <property type="match status" value="1"/>
</dbReference>
<dbReference type="InterPro" id="IPR023298">
    <property type="entry name" value="ATPase_P-typ_TM_dom_sf"/>
</dbReference>
<feature type="transmembrane region" description="Helical" evidence="10">
    <location>
        <begin position="321"/>
        <end position="338"/>
    </location>
</feature>